<keyword evidence="2" id="KW-1185">Reference proteome</keyword>
<accession>Q0YQZ8</accession>
<dbReference type="AlphaFoldDB" id="Q0YQZ8"/>
<dbReference type="RefSeq" id="WP_006366627.1">
    <property type="nucleotide sequence ID" value="NZ_AASE01000014.1"/>
</dbReference>
<evidence type="ECO:0000313" key="2">
    <source>
        <dbReference type="Proteomes" id="UP000004162"/>
    </source>
</evidence>
<dbReference type="OrthoDB" id="820796at2"/>
<name>Q0YQZ8_9CHLB</name>
<comment type="caution">
    <text evidence="1">The sequence shown here is derived from an EMBL/GenBank/DDBJ whole genome shotgun (WGS) entry which is preliminary data.</text>
</comment>
<organism evidence="1 2">
    <name type="scientific">Chlorobium ferrooxidans DSM 13031</name>
    <dbReference type="NCBI Taxonomy" id="377431"/>
    <lineage>
        <taxon>Bacteria</taxon>
        <taxon>Pseudomonadati</taxon>
        <taxon>Chlorobiota</taxon>
        <taxon>Chlorobiia</taxon>
        <taxon>Chlorobiales</taxon>
        <taxon>Chlorobiaceae</taxon>
        <taxon>Chlorobium/Pelodictyon group</taxon>
        <taxon>Chlorobium</taxon>
    </lineage>
</organism>
<reference evidence="1 2" key="1">
    <citation type="submission" date="2006-07" db="EMBL/GenBank/DDBJ databases">
        <title>Annotation of the draft genome assembly of Chlorobium ferroxidans DSM 13031.</title>
        <authorList>
            <consortium name="US DOE Joint Genome Institute (JGI-ORNL)"/>
            <person name="Larimer F."/>
            <person name="Land M."/>
            <person name="Hauser L."/>
        </authorList>
    </citation>
    <scope>NUCLEOTIDE SEQUENCE [LARGE SCALE GENOMIC DNA]</scope>
    <source>
        <strain evidence="1 2">DSM 13031</strain>
    </source>
</reference>
<gene>
    <name evidence="1" type="ORF">CferDRAFT_0719</name>
</gene>
<dbReference type="EMBL" id="AASE01000014">
    <property type="protein sequence ID" value="EAT58675.1"/>
    <property type="molecule type" value="Genomic_DNA"/>
</dbReference>
<protein>
    <submittedName>
        <fullName evidence="1">Uncharacterized protein</fullName>
    </submittedName>
</protein>
<sequence>MITILNRVDILFDSLEHFWEHKRTERAAANLLIITFLGALVVIELRRQGWLPDALASVLPTSHYYAINIAFSMLLAIEVLALVFSVANSVSDSVGKQFEILSLILLRHSFKEIIYFKEPLIWAETPEPVMHILSYAGGALLLFLLLGLYYKLQKHRVLNQSITVTTEFISSKKFVSLLLLCVFSGMGIADALLYLGGEPVFDFFALFYTILVFSDVLLVLVSLRYSSNYQIVFRNSGFAVATVVVRLALTAPPYIDVLLGVGAMLFAIGITFAYNRFEKIDTHAELS</sequence>
<proteinExistence type="predicted"/>
<reference evidence="1 2" key="2">
    <citation type="submission" date="2006-07" db="EMBL/GenBank/DDBJ databases">
        <title>Sequencing of the draft genome and assembly of Chlorobium ferroxidans DSM 13031.</title>
        <authorList>
            <consortium name="US DOE Joint Genome Institute (JGI-PGF)"/>
            <person name="Copeland A."/>
            <person name="Lucas S."/>
            <person name="Lapidus A."/>
            <person name="Barry K."/>
            <person name="Glavina del Rio T."/>
            <person name="Dalin E."/>
            <person name="Tice H."/>
            <person name="Bruce D."/>
            <person name="Pitluck S."/>
            <person name="Richardson P."/>
        </authorList>
    </citation>
    <scope>NUCLEOTIDE SEQUENCE [LARGE SCALE GENOMIC DNA]</scope>
    <source>
        <strain evidence="1 2">DSM 13031</strain>
    </source>
</reference>
<dbReference type="Proteomes" id="UP000004162">
    <property type="component" value="Unassembled WGS sequence"/>
</dbReference>
<evidence type="ECO:0000313" key="1">
    <source>
        <dbReference type="EMBL" id="EAT58675.1"/>
    </source>
</evidence>